<dbReference type="GO" id="GO:0005886">
    <property type="term" value="C:plasma membrane"/>
    <property type="evidence" value="ECO:0007669"/>
    <property type="project" value="UniProtKB-SubCell"/>
</dbReference>
<protein>
    <submittedName>
        <fullName evidence="10">Non-specific lipid-transfer protein-like protein</fullName>
    </submittedName>
</protein>
<keyword evidence="11" id="KW-1185">Reference proteome</keyword>
<evidence type="ECO:0000313" key="10">
    <source>
        <dbReference type="EMBL" id="PKA64396.1"/>
    </source>
</evidence>
<reference evidence="10 11" key="1">
    <citation type="journal article" date="2017" name="Nature">
        <title>The Apostasia genome and the evolution of orchids.</title>
        <authorList>
            <person name="Zhang G.Q."/>
            <person name="Liu K.W."/>
            <person name="Li Z."/>
            <person name="Lohaus R."/>
            <person name="Hsiao Y.Y."/>
            <person name="Niu S.C."/>
            <person name="Wang J.Y."/>
            <person name="Lin Y.C."/>
            <person name="Xu Q."/>
            <person name="Chen L.J."/>
            <person name="Yoshida K."/>
            <person name="Fujiwara S."/>
            <person name="Wang Z.W."/>
            <person name="Zhang Y.Q."/>
            <person name="Mitsuda N."/>
            <person name="Wang M."/>
            <person name="Liu G.H."/>
            <person name="Pecoraro L."/>
            <person name="Huang H.X."/>
            <person name="Xiao X.J."/>
            <person name="Lin M."/>
            <person name="Wu X.Y."/>
            <person name="Wu W.L."/>
            <person name="Chen Y.Y."/>
            <person name="Chang S.B."/>
            <person name="Sakamoto S."/>
            <person name="Ohme-Takagi M."/>
            <person name="Yagi M."/>
            <person name="Zeng S.J."/>
            <person name="Shen C.Y."/>
            <person name="Yeh C.M."/>
            <person name="Luo Y.B."/>
            <person name="Tsai W.C."/>
            <person name="Van de Peer Y."/>
            <person name="Liu Z.J."/>
        </authorList>
    </citation>
    <scope>NUCLEOTIDE SEQUENCE [LARGE SCALE GENOMIC DNA]</scope>
    <source>
        <strain evidence="11">cv. Shenzhen</strain>
        <tissue evidence="10">Stem</tissue>
    </source>
</reference>
<keyword evidence="4 8" id="KW-0732">Signal</keyword>
<evidence type="ECO:0000256" key="6">
    <source>
        <dbReference type="ARBA" id="ARBA00023180"/>
    </source>
</evidence>
<dbReference type="Proteomes" id="UP000236161">
    <property type="component" value="Unassembled WGS sequence"/>
</dbReference>
<name>A0A2I0B9C9_9ASPA</name>
<accession>A0A2I0B9C9</accession>
<dbReference type="GO" id="GO:0098552">
    <property type="term" value="C:side of membrane"/>
    <property type="evidence" value="ECO:0007669"/>
    <property type="project" value="UniProtKB-KW"/>
</dbReference>
<dbReference type="PANTHER" id="PTHR33044">
    <property type="entry name" value="BIFUNCTIONAL INHIBITOR/LIPID-TRANSFER PROTEIN/SEED STORAGE 2S ALBUMIN SUPERFAMILY PROTEIN-RELATED"/>
    <property type="match status" value="1"/>
</dbReference>
<evidence type="ECO:0000256" key="7">
    <source>
        <dbReference type="ARBA" id="ARBA00023288"/>
    </source>
</evidence>
<dbReference type="EMBL" id="KZ451905">
    <property type="protein sequence ID" value="PKA64396.1"/>
    <property type="molecule type" value="Genomic_DNA"/>
</dbReference>
<organism evidence="10 11">
    <name type="scientific">Apostasia shenzhenica</name>
    <dbReference type="NCBI Taxonomy" id="1088818"/>
    <lineage>
        <taxon>Eukaryota</taxon>
        <taxon>Viridiplantae</taxon>
        <taxon>Streptophyta</taxon>
        <taxon>Embryophyta</taxon>
        <taxon>Tracheophyta</taxon>
        <taxon>Spermatophyta</taxon>
        <taxon>Magnoliopsida</taxon>
        <taxon>Liliopsida</taxon>
        <taxon>Asparagales</taxon>
        <taxon>Orchidaceae</taxon>
        <taxon>Apostasioideae</taxon>
        <taxon>Apostasia</taxon>
    </lineage>
</organism>
<dbReference type="FunFam" id="1.10.110.10:FF:000001">
    <property type="entry name" value="Bifunctional inhibitor/lipid-transfer protein/seed storage 2S albumin superfamily protein"/>
    <property type="match status" value="1"/>
</dbReference>
<keyword evidence="3" id="KW-0472">Membrane</keyword>
<keyword evidence="5" id="KW-1015">Disulfide bond</keyword>
<evidence type="ECO:0000256" key="1">
    <source>
        <dbReference type="ARBA" id="ARBA00004609"/>
    </source>
</evidence>
<dbReference type="InterPro" id="IPR043325">
    <property type="entry name" value="LTSS"/>
</dbReference>
<dbReference type="AlphaFoldDB" id="A0A2I0B9C9"/>
<evidence type="ECO:0000256" key="8">
    <source>
        <dbReference type="SAM" id="SignalP"/>
    </source>
</evidence>
<comment type="subcellular location">
    <subcellularLocation>
        <location evidence="1">Cell membrane</location>
        <topology evidence="1">Lipid-anchor</topology>
        <topology evidence="1">GPI-anchor</topology>
    </subcellularLocation>
</comment>
<feature type="signal peptide" evidence="8">
    <location>
        <begin position="1"/>
        <end position="28"/>
    </location>
</feature>
<evidence type="ECO:0000313" key="11">
    <source>
        <dbReference type="Proteomes" id="UP000236161"/>
    </source>
</evidence>
<evidence type="ECO:0000256" key="2">
    <source>
        <dbReference type="ARBA" id="ARBA00009748"/>
    </source>
</evidence>
<comment type="similarity">
    <text evidence="2">Belongs to the plant LTP family.</text>
</comment>
<dbReference type="Pfam" id="PF14368">
    <property type="entry name" value="LTP_2"/>
    <property type="match status" value="1"/>
</dbReference>
<proteinExistence type="inferred from homology"/>
<dbReference type="InterPro" id="IPR016140">
    <property type="entry name" value="Bifunc_inhib/LTP/seed_store"/>
</dbReference>
<dbReference type="STRING" id="1088818.A0A2I0B9C9"/>
<dbReference type="CDD" id="cd00010">
    <property type="entry name" value="AAI_LTSS"/>
    <property type="match status" value="1"/>
</dbReference>
<keyword evidence="3" id="KW-0336">GPI-anchor</keyword>
<dbReference type="OrthoDB" id="911994at2759"/>
<feature type="chain" id="PRO_5014115155" evidence="8">
    <location>
        <begin position="29"/>
        <end position="125"/>
    </location>
</feature>
<evidence type="ECO:0000259" key="9">
    <source>
        <dbReference type="SMART" id="SM00499"/>
    </source>
</evidence>
<sequence>MYATARSTLGVALAVAAIAMAFLQAALPAAPPADCTAAIVSLSPCVDFITGGSSTPLPACCSQLATVAGSEPRCLCAVLNGGAAQFGVVVNRTQALALPGACKVQTPPVSRCDGNTLKNFVSTQI</sequence>
<dbReference type="InterPro" id="IPR036312">
    <property type="entry name" value="Bifun_inhib/LTP/seed_sf"/>
</dbReference>
<dbReference type="SMART" id="SM00499">
    <property type="entry name" value="AAI"/>
    <property type="match status" value="1"/>
</dbReference>
<dbReference type="Gene3D" id="1.10.110.10">
    <property type="entry name" value="Plant lipid-transfer and hydrophobic proteins"/>
    <property type="match status" value="1"/>
</dbReference>
<evidence type="ECO:0000256" key="4">
    <source>
        <dbReference type="ARBA" id="ARBA00022729"/>
    </source>
</evidence>
<feature type="domain" description="Bifunctional inhibitor/plant lipid transfer protein/seed storage helical" evidence="9">
    <location>
        <begin position="35"/>
        <end position="112"/>
    </location>
</feature>
<evidence type="ECO:0000256" key="5">
    <source>
        <dbReference type="ARBA" id="ARBA00023157"/>
    </source>
</evidence>
<evidence type="ECO:0000256" key="3">
    <source>
        <dbReference type="ARBA" id="ARBA00022622"/>
    </source>
</evidence>
<gene>
    <name evidence="10" type="ORF">AXF42_Ash009618</name>
</gene>
<dbReference type="SUPFAM" id="SSF47699">
    <property type="entry name" value="Bifunctional inhibitor/lipid-transfer protein/seed storage 2S albumin"/>
    <property type="match status" value="1"/>
</dbReference>
<keyword evidence="7" id="KW-0449">Lipoprotein</keyword>
<keyword evidence="6" id="KW-0325">Glycoprotein</keyword>